<comment type="caution">
    <text evidence="3">The sequence shown here is derived from an EMBL/GenBank/DDBJ whole genome shotgun (WGS) entry which is preliminary data.</text>
</comment>
<sequence>MPFPPTLLDVPRREPTPGPDLDDKHRAQLDEIARHFNAEGYTLPTAEDAGDAVPLSEREMMFLSQETMLRFLNATKTGVHATIERLERCIVWRRSVDIENIDAMAAQCEDESRWGKNILQGFTPTGHPILYFFPSRNQLPVEKRRAVNAVFLVERSMDLMTDGVTSVYVCFNFGGKRQGPPASVSMAHKTLHIMSEYYPETLGLAVLQDMPWVVRAFVNLMWPFVDAHTKSKIKFASGKQTFQEAGIGEDILLAECGGKMALQYDHDTYWPTLIQRCKECREEHLQRWRALGPALAGHSERDFKHAPASPTVALSRPVTPTTKEAVVATTVPAAQQDVI</sequence>
<dbReference type="RefSeq" id="XP_069210347.1">
    <property type="nucleotide sequence ID" value="XM_069352929.1"/>
</dbReference>
<dbReference type="GeneID" id="95985456"/>
<evidence type="ECO:0000259" key="2">
    <source>
        <dbReference type="PROSITE" id="PS50191"/>
    </source>
</evidence>
<name>A0ABR3Q7T2_9TREE</name>
<dbReference type="InterPro" id="IPR036865">
    <property type="entry name" value="CRAL-TRIO_dom_sf"/>
</dbReference>
<accession>A0ABR3Q7T2</accession>
<dbReference type="CDD" id="cd00170">
    <property type="entry name" value="SEC14"/>
    <property type="match status" value="1"/>
</dbReference>
<dbReference type="PROSITE" id="PS50191">
    <property type="entry name" value="CRAL_TRIO"/>
    <property type="match status" value="1"/>
</dbReference>
<feature type="region of interest" description="Disordered" evidence="1">
    <location>
        <begin position="1"/>
        <end position="23"/>
    </location>
</feature>
<dbReference type="SMART" id="SM00516">
    <property type="entry name" value="SEC14"/>
    <property type="match status" value="1"/>
</dbReference>
<evidence type="ECO:0000313" key="4">
    <source>
        <dbReference type="Proteomes" id="UP001565368"/>
    </source>
</evidence>
<reference evidence="3 4" key="1">
    <citation type="submission" date="2023-08" db="EMBL/GenBank/DDBJ databases">
        <title>Annotated Genome Sequence of Vanrija albida AlHP1.</title>
        <authorList>
            <person name="Herzog R."/>
        </authorList>
    </citation>
    <scope>NUCLEOTIDE SEQUENCE [LARGE SCALE GENOMIC DNA]</scope>
    <source>
        <strain evidence="3 4">AlHP1</strain>
    </source>
</reference>
<dbReference type="PANTHER" id="PTHR45824">
    <property type="entry name" value="GH16843P"/>
    <property type="match status" value="1"/>
</dbReference>
<dbReference type="InterPro" id="IPR052578">
    <property type="entry name" value="PI_Transfer_CRAL-TRIO"/>
</dbReference>
<evidence type="ECO:0000256" key="1">
    <source>
        <dbReference type="SAM" id="MobiDB-lite"/>
    </source>
</evidence>
<proteinExistence type="predicted"/>
<protein>
    <submittedName>
        <fullName evidence="3">Phosphatidylinositol transfer protein (PITP)</fullName>
    </submittedName>
</protein>
<dbReference type="InterPro" id="IPR001251">
    <property type="entry name" value="CRAL-TRIO_dom"/>
</dbReference>
<dbReference type="PANTHER" id="PTHR45824:SF29">
    <property type="entry name" value="GH16843P"/>
    <property type="match status" value="1"/>
</dbReference>
<feature type="domain" description="CRAL-TRIO" evidence="2">
    <location>
        <begin position="107"/>
        <end position="264"/>
    </location>
</feature>
<dbReference type="InterPro" id="IPR036273">
    <property type="entry name" value="CRAL/TRIO_N_dom_sf"/>
</dbReference>
<dbReference type="Pfam" id="PF00650">
    <property type="entry name" value="CRAL_TRIO"/>
    <property type="match status" value="1"/>
</dbReference>
<dbReference type="Proteomes" id="UP001565368">
    <property type="component" value="Unassembled WGS sequence"/>
</dbReference>
<gene>
    <name evidence="3" type="primary">PDR16_1</name>
    <name evidence="3" type="ORF">Q8F55_004413</name>
</gene>
<dbReference type="SUPFAM" id="SSF46938">
    <property type="entry name" value="CRAL/TRIO N-terminal domain"/>
    <property type="match status" value="1"/>
</dbReference>
<dbReference type="SUPFAM" id="SSF52087">
    <property type="entry name" value="CRAL/TRIO domain"/>
    <property type="match status" value="1"/>
</dbReference>
<dbReference type="Gene3D" id="3.40.525.10">
    <property type="entry name" value="CRAL-TRIO lipid binding domain"/>
    <property type="match status" value="1"/>
</dbReference>
<keyword evidence="4" id="KW-1185">Reference proteome</keyword>
<organism evidence="3 4">
    <name type="scientific">Vanrija albida</name>
    <dbReference type="NCBI Taxonomy" id="181172"/>
    <lineage>
        <taxon>Eukaryota</taxon>
        <taxon>Fungi</taxon>
        <taxon>Dikarya</taxon>
        <taxon>Basidiomycota</taxon>
        <taxon>Agaricomycotina</taxon>
        <taxon>Tremellomycetes</taxon>
        <taxon>Trichosporonales</taxon>
        <taxon>Trichosporonaceae</taxon>
        <taxon>Vanrija</taxon>
    </lineage>
</organism>
<feature type="compositionally biased region" description="Basic and acidic residues" evidence="1">
    <location>
        <begin position="10"/>
        <end position="23"/>
    </location>
</feature>
<dbReference type="EMBL" id="JBBXJM010000003">
    <property type="protein sequence ID" value="KAL1410403.1"/>
    <property type="molecule type" value="Genomic_DNA"/>
</dbReference>
<evidence type="ECO:0000313" key="3">
    <source>
        <dbReference type="EMBL" id="KAL1410403.1"/>
    </source>
</evidence>